<dbReference type="RefSeq" id="XP_019038329.1">
    <property type="nucleotide sequence ID" value="XM_019184928.1"/>
</dbReference>
<evidence type="ECO:0000313" key="3">
    <source>
        <dbReference type="Proteomes" id="UP000094112"/>
    </source>
</evidence>
<organism evidence="2 3">
    <name type="scientific">Wickerhamomyces anomalus (strain ATCC 58044 / CBS 1984 / NCYC 433 / NRRL Y-366-8)</name>
    <name type="common">Yeast</name>
    <name type="synonym">Hansenula anomala</name>
    <dbReference type="NCBI Taxonomy" id="683960"/>
    <lineage>
        <taxon>Eukaryota</taxon>
        <taxon>Fungi</taxon>
        <taxon>Dikarya</taxon>
        <taxon>Ascomycota</taxon>
        <taxon>Saccharomycotina</taxon>
        <taxon>Saccharomycetes</taxon>
        <taxon>Phaffomycetales</taxon>
        <taxon>Wickerhamomycetaceae</taxon>
        <taxon>Wickerhamomyces</taxon>
    </lineage>
</organism>
<name>A0A1E3P2K1_WICAA</name>
<reference evidence="2 3" key="1">
    <citation type="journal article" date="2016" name="Proc. Natl. Acad. Sci. U.S.A.">
        <title>Comparative genomics of biotechnologically important yeasts.</title>
        <authorList>
            <person name="Riley R."/>
            <person name="Haridas S."/>
            <person name="Wolfe K.H."/>
            <person name="Lopes M.R."/>
            <person name="Hittinger C.T."/>
            <person name="Goeker M."/>
            <person name="Salamov A.A."/>
            <person name="Wisecaver J.H."/>
            <person name="Long T.M."/>
            <person name="Calvey C.H."/>
            <person name="Aerts A.L."/>
            <person name="Barry K.W."/>
            <person name="Choi C."/>
            <person name="Clum A."/>
            <person name="Coughlan A.Y."/>
            <person name="Deshpande S."/>
            <person name="Douglass A.P."/>
            <person name="Hanson S.J."/>
            <person name="Klenk H.-P."/>
            <person name="LaButti K.M."/>
            <person name="Lapidus A."/>
            <person name="Lindquist E.A."/>
            <person name="Lipzen A.M."/>
            <person name="Meier-Kolthoff J.P."/>
            <person name="Ohm R.A."/>
            <person name="Otillar R.P."/>
            <person name="Pangilinan J.L."/>
            <person name="Peng Y."/>
            <person name="Rokas A."/>
            <person name="Rosa C.A."/>
            <person name="Scheuner C."/>
            <person name="Sibirny A.A."/>
            <person name="Slot J.C."/>
            <person name="Stielow J.B."/>
            <person name="Sun H."/>
            <person name="Kurtzman C.P."/>
            <person name="Blackwell M."/>
            <person name="Grigoriev I.V."/>
            <person name="Jeffries T.W."/>
        </authorList>
    </citation>
    <scope>NUCLEOTIDE SEQUENCE [LARGE SCALE GENOMIC DNA]</scope>
    <source>
        <strain evidence="3">ATCC 58044 / CBS 1984 / NCYC 433 / NRRL Y-366-8</strain>
    </source>
</reference>
<dbReference type="AlphaFoldDB" id="A0A1E3P2K1"/>
<gene>
    <name evidence="2" type="ORF">WICANDRAFT_79653</name>
</gene>
<sequence>MNNAAVQHNASVHDVNRKRVKVVHHIAQGVVRHLHEYREVDKFLDGYKECFGVAPRGSFTSWNQYNPLKLYYCTNVCSAWKRRVRVGGEPKLIPKVEVLCPLCHPFNERDERLGVVKKPIFYDTLTDEYLKHMGTKHGVSPSFNAELPFIGFVVNHKSYRLHAICPFKDSNEPCLKMSGFCHNADGNLLSGYYLHIWLHHIKNDHSSDSEVYQPTVCVNVDGQSIMTNNYFIPLDAGYCLQTLGEPCDSSRLGPFRTCQNILLSDEIADMLLQDLEETDPHYLRHILQTPDYIMKLILSEDYANQQNSTPTNPPQRETLQIAPAPVTTHNNNVLSGQNLPRDPPPYSSPAQHQSALSSDPNSNAKQSTQDPSPPFESSSPPSSLPSPSPPRPSRKSYSPADKPAPLPQNKFHAFTEAEVQSKLKEYVTNISRIIIPSEMTSMLESTRDTADEEDEVSIDEEEEQFPVIEPIESPDKPFIFHDFEQYRHFKELHQELIDECIWKMRMQYQLPFLLSQLNEYSPVSNNSSECHLDEWARCMTKRGILDH</sequence>
<evidence type="ECO:0000313" key="2">
    <source>
        <dbReference type="EMBL" id="ODQ59122.1"/>
    </source>
</evidence>
<feature type="compositionally biased region" description="Polar residues" evidence="1">
    <location>
        <begin position="327"/>
        <end position="338"/>
    </location>
</feature>
<dbReference type="GeneID" id="30202174"/>
<keyword evidence="3" id="KW-1185">Reference proteome</keyword>
<feature type="compositionally biased region" description="Polar residues" evidence="1">
    <location>
        <begin position="348"/>
        <end position="370"/>
    </location>
</feature>
<evidence type="ECO:0000256" key="1">
    <source>
        <dbReference type="SAM" id="MobiDB-lite"/>
    </source>
</evidence>
<dbReference type="Proteomes" id="UP000094112">
    <property type="component" value="Unassembled WGS sequence"/>
</dbReference>
<accession>A0A1E3P2K1</accession>
<proteinExistence type="predicted"/>
<protein>
    <submittedName>
        <fullName evidence="2">Uncharacterized protein</fullName>
    </submittedName>
</protein>
<feature type="region of interest" description="Disordered" evidence="1">
    <location>
        <begin position="327"/>
        <end position="408"/>
    </location>
</feature>
<dbReference type="EMBL" id="KV454211">
    <property type="protein sequence ID" value="ODQ59122.1"/>
    <property type="molecule type" value="Genomic_DNA"/>
</dbReference>
<feature type="compositionally biased region" description="Pro residues" evidence="1">
    <location>
        <begin position="382"/>
        <end position="391"/>
    </location>
</feature>